<proteinExistence type="predicted"/>
<sequence>MGNPLVAQGVLNRVRGTLSVTDTPALTVTASYLGKEGISIRPMGNATDILPTMAGTVQSQVPYQQVEITVHLLRTQSMGASWQSRIASNTDLGEVVVTPDAATFGDFTVYNTAIVTFGDFAVAGMDAGYQLTLSGYIITNNDMWNL</sequence>
<dbReference type="Proteomes" id="UP000828384">
    <property type="component" value="Segment"/>
</dbReference>
<name>A0AAE8YHH8_9CAUD</name>
<organism evidence="1 2">
    <name type="scientific">Pantoea phage PdC23</name>
    <dbReference type="NCBI Taxonomy" id="2894356"/>
    <lineage>
        <taxon>Viruses</taxon>
        <taxon>Duplodnaviria</taxon>
        <taxon>Heunggongvirae</taxon>
        <taxon>Uroviricota</taxon>
        <taxon>Caudoviricetes</taxon>
        <taxon>Felixviridae</taxon>
        <taxon>Certevirus</taxon>
        <taxon>Certevirus C23</taxon>
    </lineage>
</organism>
<accession>A0AAE8YHH8</accession>
<protein>
    <submittedName>
        <fullName evidence="1">Uncharacterized protein</fullName>
    </submittedName>
</protein>
<reference evidence="1" key="1">
    <citation type="journal article" date="2022" name="Curr. Microbiol.">
        <title>Isolation, Characterization, and Comparative Genomic Analysis of vB_Pd_C23, a Novel Bacteriophage of Pantoea dispersa.</title>
        <authorList>
            <person name="Grami E."/>
            <person name="Laadouze I."/>
            <person name="Ben Tiba S."/>
            <person name="Hafiane A."/>
            <person name="Sealey K.S."/>
            <person name="Saidi N."/>
        </authorList>
    </citation>
    <scope>NUCLEOTIDE SEQUENCE</scope>
</reference>
<keyword evidence="2" id="KW-1185">Reference proteome</keyword>
<evidence type="ECO:0000313" key="1">
    <source>
        <dbReference type="EMBL" id="UGC97726.1"/>
    </source>
</evidence>
<gene>
    <name evidence="1" type="ORF">pdc_013</name>
</gene>
<evidence type="ECO:0000313" key="2">
    <source>
        <dbReference type="Proteomes" id="UP000828384"/>
    </source>
</evidence>
<dbReference type="EMBL" id="OL396571">
    <property type="protein sequence ID" value="UGC97726.1"/>
    <property type="molecule type" value="Genomic_DNA"/>
</dbReference>